<dbReference type="AlphaFoldDB" id="A0AAD4PZN8"/>
<protein>
    <submittedName>
        <fullName evidence="1">Uncharacterized protein</fullName>
    </submittedName>
</protein>
<dbReference type="EMBL" id="JAJTJA010000002">
    <property type="protein sequence ID" value="KAH8703203.1"/>
    <property type="molecule type" value="Genomic_DNA"/>
</dbReference>
<name>A0AAD4PZN8_9EURO</name>
<reference evidence="1" key="1">
    <citation type="submission" date="2021-12" db="EMBL/GenBank/DDBJ databases">
        <title>Convergent genome expansion in fungi linked to evolution of root-endophyte symbiosis.</title>
        <authorList>
            <consortium name="DOE Joint Genome Institute"/>
            <person name="Ke Y.-H."/>
            <person name="Bonito G."/>
            <person name="Liao H.-L."/>
            <person name="Looney B."/>
            <person name="Rojas-Flechas A."/>
            <person name="Nash J."/>
            <person name="Hameed K."/>
            <person name="Schadt C."/>
            <person name="Martin F."/>
            <person name="Crous P.W."/>
            <person name="Miettinen O."/>
            <person name="Magnuson J.K."/>
            <person name="Labbe J."/>
            <person name="Jacobson D."/>
            <person name="Doktycz M.J."/>
            <person name="Veneault-Fourrey C."/>
            <person name="Kuo A."/>
            <person name="Mondo S."/>
            <person name="Calhoun S."/>
            <person name="Riley R."/>
            <person name="Ohm R."/>
            <person name="LaButti K."/>
            <person name="Andreopoulos B."/>
            <person name="Pangilinan J."/>
            <person name="Nolan M."/>
            <person name="Tritt A."/>
            <person name="Clum A."/>
            <person name="Lipzen A."/>
            <person name="Daum C."/>
            <person name="Barry K."/>
            <person name="Grigoriev I.V."/>
            <person name="Vilgalys R."/>
        </authorList>
    </citation>
    <scope>NUCLEOTIDE SEQUENCE</scope>
    <source>
        <strain evidence="1">PMI_201</strain>
    </source>
</reference>
<evidence type="ECO:0000313" key="1">
    <source>
        <dbReference type="EMBL" id="KAH8703203.1"/>
    </source>
</evidence>
<dbReference type="RefSeq" id="XP_046076221.1">
    <property type="nucleotide sequence ID" value="XM_046222630.1"/>
</dbReference>
<evidence type="ECO:0000313" key="2">
    <source>
        <dbReference type="Proteomes" id="UP001201262"/>
    </source>
</evidence>
<proteinExistence type="predicted"/>
<accession>A0AAD4PZN8</accession>
<sequence length="159" mass="18095">MTPYRGSRWSDGCATINLICWRFKIEPQARPPSLSCFPGFPWVGWPCKACHLISINDQNSTANQCYFHSSGLDRTADMIQAHCFLPLTCLYKRKYPSRSDGSGSGTRHQERGQRDSICTLELGSWRSGGLCCPMDGKLFNWRVGKKWRSEKKEKAVEII</sequence>
<dbReference type="GeneID" id="70252916"/>
<organism evidence="1 2">
    <name type="scientific">Talaromyces proteolyticus</name>
    <dbReference type="NCBI Taxonomy" id="1131652"/>
    <lineage>
        <taxon>Eukaryota</taxon>
        <taxon>Fungi</taxon>
        <taxon>Dikarya</taxon>
        <taxon>Ascomycota</taxon>
        <taxon>Pezizomycotina</taxon>
        <taxon>Eurotiomycetes</taxon>
        <taxon>Eurotiomycetidae</taxon>
        <taxon>Eurotiales</taxon>
        <taxon>Trichocomaceae</taxon>
        <taxon>Talaromyces</taxon>
        <taxon>Talaromyces sect. Bacilispori</taxon>
    </lineage>
</organism>
<gene>
    <name evidence="1" type="ORF">BGW36DRAFT_83895</name>
</gene>
<dbReference type="Proteomes" id="UP001201262">
    <property type="component" value="Unassembled WGS sequence"/>
</dbReference>
<keyword evidence="2" id="KW-1185">Reference proteome</keyword>
<comment type="caution">
    <text evidence="1">The sequence shown here is derived from an EMBL/GenBank/DDBJ whole genome shotgun (WGS) entry which is preliminary data.</text>
</comment>